<dbReference type="Proteomes" id="UP000053070">
    <property type="component" value="Unassembled WGS sequence"/>
</dbReference>
<dbReference type="STRING" id="502682.BMF35_a1958"/>
<evidence type="ECO:0000256" key="1">
    <source>
        <dbReference type="SAM" id="Phobius"/>
    </source>
</evidence>
<feature type="domain" description="TadE-like" evidence="2">
    <location>
        <begin position="15"/>
        <end position="57"/>
    </location>
</feature>
<name>A0A0G9MSZ5_9SPHN</name>
<comment type="caution">
    <text evidence="3">The sequence shown here is derived from an EMBL/GenBank/DDBJ whole genome shotgun (WGS) entry which is preliminary data.</text>
</comment>
<evidence type="ECO:0000313" key="3">
    <source>
        <dbReference type="EMBL" id="KLE33629.1"/>
    </source>
</evidence>
<keyword evidence="1" id="KW-0472">Membrane</keyword>
<organism evidence="3 4">
    <name type="scientific">Aurantiacibacter gangjinensis</name>
    <dbReference type="NCBI Taxonomy" id="502682"/>
    <lineage>
        <taxon>Bacteria</taxon>
        <taxon>Pseudomonadati</taxon>
        <taxon>Pseudomonadota</taxon>
        <taxon>Alphaproteobacteria</taxon>
        <taxon>Sphingomonadales</taxon>
        <taxon>Erythrobacteraceae</taxon>
        <taxon>Aurantiacibacter</taxon>
    </lineage>
</organism>
<reference evidence="3 4" key="1">
    <citation type="submission" date="2015-04" db="EMBL/GenBank/DDBJ databases">
        <title>The draft genome sequence of Erythrobacr gangjinensis K7-2.</title>
        <authorList>
            <person name="Zhuang L."/>
            <person name="Liu Y."/>
            <person name="Shao Z."/>
        </authorList>
    </citation>
    <scope>NUCLEOTIDE SEQUENCE [LARGE SCALE GENOMIC DNA]</scope>
    <source>
        <strain evidence="3 4">K7-2</strain>
    </source>
</reference>
<keyword evidence="1" id="KW-1133">Transmembrane helix</keyword>
<keyword evidence="1" id="KW-0812">Transmembrane</keyword>
<dbReference type="Pfam" id="PF07811">
    <property type="entry name" value="TadE"/>
    <property type="match status" value="1"/>
</dbReference>
<dbReference type="PATRIC" id="fig|502682.8.peg.548"/>
<protein>
    <recommendedName>
        <fullName evidence="2">TadE-like domain-containing protein</fullName>
    </recommendedName>
</protein>
<accession>A0A0G9MSZ5</accession>
<evidence type="ECO:0000259" key="2">
    <source>
        <dbReference type="Pfam" id="PF07811"/>
    </source>
</evidence>
<gene>
    <name evidence="3" type="ORF">AAW01_02685</name>
</gene>
<dbReference type="InterPro" id="IPR012495">
    <property type="entry name" value="TadE-like_dom"/>
</dbReference>
<proteinExistence type="predicted"/>
<sequence length="145" mass="16436">MASTFLQRIRRDETGAMAIEFALIAPALFLMLFGVMQVGMAMQNYNAIRNVSADVARYAMVQYQTGNELSPSQLRTFAENHALGAPYMLDQNRVRVEIDDSVTQRVSGATEMEIRVTYQTDSLLEFADISMPIVRYNRPLFLLDE</sequence>
<dbReference type="AlphaFoldDB" id="A0A0G9MSZ5"/>
<keyword evidence="4" id="KW-1185">Reference proteome</keyword>
<dbReference type="EMBL" id="LBHC01000001">
    <property type="protein sequence ID" value="KLE33629.1"/>
    <property type="molecule type" value="Genomic_DNA"/>
</dbReference>
<feature type="transmembrane region" description="Helical" evidence="1">
    <location>
        <begin position="21"/>
        <end position="42"/>
    </location>
</feature>
<evidence type="ECO:0000313" key="4">
    <source>
        <dbReference type="Proteomes" id="UP000053070"/>
    </source>
</evidence>